<reference evidence="1 2" key="1">
    <citation type="journal article" date="2016" name="Nat. Commun.">
        <title>Thousands of microbial genomes shed light on interconnected biogeochemical processes in an aquifer system.</title>
        <authorList>
            <person name="Anantharaman K."/>
            <person name="Brown C.T."/>
            <person name="Hug L.A."/>
            <person name="Sharon I."/>
            <person name="Castelle C.J."/>
            <person name="Probst A.J."/>
            <person name="Thomas B.C."/>
            <person name="Singh A."/>
            <person name="Wilkins M.J."/>
            <person name="Karaoz U."/>
            <person name="Brodie E.L."/>
            <person name="Williams K.H."/>
            <person name="Hubbard S.S."/>
            <person name="Banfield J.F."/>
        </authorList>
    </citation>
    <scope>NUCLEOTIDE SEQUENCE [LARGE SCALE GENOMIC DNA]</scope>
</reference>
<gene>
    <name evidence="1" type="ORF">A2382_02560</name>
</gene>
<comment type="caution">
    <text evidence="1">The sequence shown here is derived from an EMBL/GenBank/DDBJ whole genome shotgun (WGS) entry which is preliminary data.</text>
</comment>
<name>A0A1F8CRE7_9BACT</name>
<sequence length="110" mass="12597">MITAHKGDEVRFILPNEVQTYLNEGWRVFVSAMPLGRLKEIALGLVDHGRRLTSEIEIKLDGIYLTFVYYEDAWNETGRHQIKPAEPMSLVFVGHTCHIGYTNDCQTISM</sequence>
<accession>A0A1F8CRE7</accession>
<dbReference type="AlphaFoldDB" id="A0A1F8CRE7"/>
<dbReference type="EMBL" id="MGHY01000027">
    <property type="protein sequence ID" value="OGM78831.1"/>
    <property type="molecule type" value="Genomic_DNA"/>
</dbReference>
<protein>
    <submittedName>
        <fullName evidence="1">Uncharacterized protein</fullName>
    </submittedName>
</protein>
<proteinExistence type="predicted"/>
<organism evidence="1 2">
    <name type="scientific">Candidatus Woesebacteria bacterium RIFOXYB1_FULL_38_16</name>
    <dbReference type="NCBI Taxonomy" id="1802538"/>
    <lineage>
        <taxon>Bacteria</taxon>
        <taxon>Candidatus Woeseibacteriota</taxon>
    </lineage>
</organism>
<evidence type="ECO:0000313" key="2">
    <source>
        <dbReference type="Proteomes" id="UP000178999"/>
    </source>
</evidence>
<dbReference type="STRING" id="1802538.A2382_02560"/>
<dbReference type="Proteomes" id="UP000178999">
    <property type="component" value="Unassembled WGS sequence"/>
</dbReference>
<evidence type="ECO:0000313" key="1">
    <source>
        <dbReference type="EMBL" id="OGM78831.1"/>
    </source>
</evidence>